<keyword evidence="7" id="KW-1133">Transmembrane helix</keyword>
<proteinExistence type="inferred from homology"/>
<dbReference type="InterPro" id="IPR044751">
    <property type="entry name" value="Ion_transp-like_CBS"/>
</dbReference>
<evidence type="ECO:0000256" key="6">
    <source>
        <dbReference type="PROSITE-ProRule" id="PRU00703"/>
    </source>
</evidence>
<dbReference type="Gene3D" id="3.30.465.10">
    <property type="match status" value="1"/>
</dbReference>
<dbReference type="Gene3D" id="3.10.580.10">
    <property type="entry name" value="CBS-domain"/>
    <property type="match status" value="1"/>
</dbReference>
<dbReference type="PANTHER" id="PTHR22777:SF32">
    <property type="entry name" value="UPF0053 INNER MEMBRANE PROTEIN YFJD"/>
    <property type="match status" value="1"/>
</dbReference>
<comment type="subcellular location">
    <subcellularLocation>
        <location evidence="1">Cell membrane</location>
        <topology evidence="1">Multi-pass membrane protein</topology>
    </subcellularLocation>
</comment>
<feature type="domain" description="CBS" evidence="8">
    <location>
        <begin position="183"/>
        <end position="244"/>
    </location>
</feature>
<keyword evidence="7" id="KW-0812">Transmembrane</keyword>
<comment type="similarity">
    <text evidence="2">Belongs to the UPF0053 family.</text>
</comment>
<evidence type="ECO:0000313" key="10">
    <source>
        <dbReference type="Proteomes" id="UP000824209"/>
    </source>
</evidence>
<keyword evidence="3" id="KW-1003">Cell membrane</keyword>
<feature type="transmembrane region" description="Helical" evidence="7">
    <location>
        <begin position="111"/>
        <end position="131"/>
    </location>
</feature>
<evidence type="ECO:0000256" key="2">
    <source>
        <dbReference type="ARBA" id="ARBA00006337"/>
    </source>
</evidence>
<sequence length="415" mass="45274">MVQPPQASNDTLFIVTEPLGAAAVLFAAALLLCYLAGAAFERAKVSRPCVGMRLGSTEAGLFTAAALCAGWGCFLLAYAPHAAPFTPLIFIVLTLLAAMTFGLGTKRRRPFNSVLFSALGSVVSWPVRAVLRTAGLSDRRDITEDEVKSFVENVEEQALIDESQKEMITNIFELSDVSAGQMMTHRTEIVSLMARDTVEQAVELARSEGVSRIPVCGKNLDDIVGMLHVKDLFRLWDAPERNTLRVSQFMRKAIFVPETCPAGQLLVQFQHMHTQIAVVIDEYGGTSGLVTMEDILEEIVGDMQDEFDNEEAELRPCENGVTAVGEADLGELFEMLGKPLPEPEEDDEEAPDTVGGLVTDQLGRIPDEDEHPEITWGGVCFRVMASDERHITQVYCFVPQPAPAGEEPDAAAKKS</sequence>
<dbReference type="Proteomes" id="UP000824209">
    <property type="component" value="Unassembled WGS sequence"/>
</dbReference>
<dbReference type="SUPFAM" id="SSF56176">
    <property type="entry name" value="FAD-binding/transporter-associated domain-like"/>
    <property type="match status" value="1"/>
</dbReference>
<keyword evidence="5 6" id="KW-0129">CBS domain</keyword>
<dbReference type="Pfam" id="PF03471">
    <property type="entry name" value="CorC_HlyC"/>
    <property type="match status" value="1"/>
</dbReference>
<dbReference type="PROSITE" id="PS51371">
    <property type="entry name" value="CBS"/>
    <property type="match status" value="2"/>
</dbReference>
<evidence type="ECO:0000313" key="9">
    <source>
        <dbReference type="EMBL" id="HJB39368.1"/>
    </source>
</evidence>
<feature type="transmembrane region" description="Helical" evidence="7">
    <location>
        <begin position="20"/>
        <end position="40"/>
    </location>
</feature>
<organism evidence="9 10">
    <name type="scientific">Candidatus Ruthenibacterium avium</name>
    <dbReference type="NCBI Taxonomy" id="2838751"/>
    <lineage>
        <taxon>Bacteria</taxon>
        <taxon>Bacillati</taxon>
        <taxon>Bacillota</taxon>
        <taxon>Clostridia</taxon>
        <taxon>Eubacteriales</taxon>
        <taxon>Oscillospiraceae</taxon>
        <taxon>Ruthenibacterium</taxon>
    </lineage>
</organism>
<evidence type="ECO:0000256" key="5">
    <source>
        <dbReference type="ARBA" id="ARBA00023122"/>
    </source>
</evidence>
<gene>
    <name evidence="9" type="ORF">H9943_03110</name>
</gene>
<dbReference type="InterPro" id="IPR016169">
    <property type="entry name" value="FAD-bd_PCMH_sub2"/>
</dbReference>
<feature type="transmembrane region" description="Helical" evidence="7">
    <location>
        <begin position="85"/>
        <end position="104"/>
    </location>
</feature>
<accession>A0A9D2M2X5</accession>
<dbReference type="Pfam" id="PF00571">
    <property type="entry name" value="CBS"/>
    <property type="match status" value="2"/>
</dbReference>
<comment type="caution">
    <text evidence="9">The sequence shown here is derived from an EMBL/GenBank/DDBJ whole genome shotgun (WGS) entry which is preliminary data.</text>
</comment>
<keyword evidence="4" id="KW-0677">Repeat</keyword>
<evidence type="ECO:0000256" key="1">
    <source>
        <dbReference type="ARBA" id="ARBA00004651"/>
    </source>
</evidence>
<dbReference type="InterPro" id="IPR036318">
    <property type="entry name" value="FAD-bd_PCMH-like_sf"/>
</dbReference>
<dbReference type="InterPro" id="IPR046342">
    <property type="entry name" value="CBS_dom_sf"/>
</dbReference>
<dbReference type="SUPFAM" id="SSF54631">
    <property type="entry name" value="CBS-domain pair"/>
    <property type="match status" value="1"/>
</dbReference>
<dbReference type="SMART" id="SM01091">
    <property type="entry name" value="CorC_HlyC"/>
    <property type="match status" value="1"/>
</dbReference>
<evidence type="ECO:0000256" key="4">
    <source>
        <dbReference type="ARBA" id="ARBA00022737"/>
    </source>
</evidence>
<reference evidence="9" key="2">
    <citation type="submission" date="2021-04" db="EMBL/GenBank/DDBJ databases">
        <authorList>
            <person name="Gilroy R."/>
        </authorList>
    </citation>
    <scope>NUCLEOTIDE SEQUENCE</scope>
    <source>
        <strain evidence="9">ChiBcec8-14828</strain>
    </source>
</reference>
<evidence type="ECO:0000256" key="3">
    <source>
        <dbReference type="ARBA" id="ARBA00022475"/>
    </source>
</evidence>
<dbReference type="PANTHER" id="PTHR22777">
    <property type="entry name" value="HEMOLYSIN-RELATED"/>
    <property type="match status" value="1"/>
</dbReference>
<dbReference type="FunFam" id="3.10.580.10:FF:000002">
    <property type="entry name" value="Magnesium/cobalt efflux protein CorC"/>
    <property type="match status" value="1"/>
</dbReference>
<dbReference type="InterPro" id="IPR005170">
    <property type="entry name" value="Transptr-assoc_dom"/>
</dbReference>
<evidence type="ECO:0000256" key="7">
    <source>
        <dbReference type="SAM" id="Phobius"/>
    </source>
</evidence>
<evidence type="ECO:0000259" key="8">
    <source>
        <dbReference type="PROSITE" id="PS51371"/>
    </source>
</evidence>
<dbReference type="EMBL" id="DWYA01000031">
    <property type="protein sequence ID" value="HJB39368.1"/>
    <property type="molecule type" value="Genomic_DNA"/>
</dbReference>
<keyword evidence="7" id="KW-0472">Membrane</keyword>
<dbReference type="InterPro" id="IPR000644">
    <property type="entry name" value="CBS_dom"/>
</dbReference>
<dbReference type="GO" id="GO:0050660">
    <property type="term" value="F:flavin adenine dinucleotide binding"/>
    <property type="evidence" value="ECO:0007669"/>
    <property type="project" value="InterPro"/>
</dbReference>
<protein>
    <submittedName>
        <fullName evidence="9">Hemolysin family protein</fullName>
    </submittedName>
</protein>
<reference evidence="9" key="1">
    <citation type="journal article" date="2021" name="PeerJ">
        <title>Extensive microbial diversity within the chicken gut microbiome revealed by metagenomics and culture.</title>
        <authorList>
            <person name="Gilroy R."/>
            <person name="Ravi A."/>
            <person name="Getino M."/>
            <person name="Pursley I."/>
            <person name="Horton D.L."/>
            <person name="Alikhan N.F."/>
            <person name="Baker D."/>
            <person name="Gharbi K."/>
            <person name="Hall N."/>
            <person name="Watson M."/>
            <person name="Adriaenssens E.M."/>
            <person name="Foster-Nyarko E."/>
            <person name="Jarju S."/>
            <person name="Secka A."/>
            <person name="Antonio M."/>
            <person name="Oren A."/>
            <person name="Chaudhuri R.R."/>
            <person name="La Ragione R."/>
            <person name="Hildebrand F."/>
            <person name="Pallen M.J."/>
        </authorList>
    </citation>
    <scope>NUCLEOTIDE SEQUENCE</scope>
    <source>
        <strain evidence="9">ChiBcec8-14828</strain>
    </source>
</reference>
<feature type="domain" description="CBS" evidence="8">
    <location>
        <begin position="249"/>
        <end position="306"/>
    </location>
</feature>
<dbReference type="AlphaFoldDB" id="A0A9D2M2X5"/>
<dbReference type="CDD" id="cd04590">
    <property type="entry name" value="CBS_pair_CorC_HlyC_assoc"/>
    <property type="match status" value="1"/>
</dbReference>
<feature type="transmembrane region" description="Helical" evidence="7">
    <location>
        <begin position="61"/>
        <end position="79"/>
    </location>
</feature>
<name>A0A9D2M2X5_9FIRM</name>
<dbReference type="GO" id="GO:0005886">
    <property type="term" value="C:plasma membrane"/>
    <property type="evidence" value="ECO:0007669"/>
    <property type="project" value="UniProtKB-SubCell"/>
</dbReference>